<evidence type="ECO:0000313" key="3">
    <source>
        <dbReference type="Proteomes" id="UP001595533"/>
    </source>
</evidence>
<accession>A0ABV7JCH8</accession>
<dbReference type="Pfam" id="PF03695">
    <property type="entry name" value="UPF0149"/>
    <property type="match status" value="1"/>
</dbReference>
<gene>
    <name evidence="2" type="ORF">ACFODZ_16115</name>
</gene>
<protein>
    <submittedName>
        <fullName evidence="2">UPF0149 family protein</fullName>
    </submittedName>
</protein>
<dbReference type="InterPro" id="IPR036255">
    <property type="entry name" value="YgfB-like_sf"/>
</dbReference>
<comment type="similarity">
    <text evidence="1">Belongs to the UPF0149 family.</text>
</comment>
<evidence type="ECO:0000256" key="1">
    <source>
        <dbReference type="ARBA" id="ARBA00038308"/>
    </source>
</evidence>
<dbReference type="PANTHER" id="PTHR37528">
    <property type="entry name" value="UPF0149 PROTEIN YGFB"/>
    <property type="match status" value="1"/>
</dbReference>
<evidence type="ECO:0000313" key="2">
    <source>
        <dbReference type="EMBL" id="MFC3195781.1"/>
    </source>
</evidence>
<dbReference type="InterPro" id="IPR011978">
    <property type="entry name" value="YgfB-like"/>
</dbReference>
<dbReference type="Proteomes" id="UP001595533">
    <property type="component" value="Unassembled WGS sequence"/>
</dbReference>
<proteinExistence type="inferred from homology"/>
<dbReference type="Gene3D" id="1.20.120.740">
    <property type="entry name" value="YgfB uncharacterised protein family UPF0149, PF03695"/>
    <property type="match status" value="1"/>
</dbReference>
<organism evidence="2 3">
    <name type="scientific">Marinicella sediminis</name>
    <dbReference type="NCBI Taxonomy" id="1792834"/>
    <lineage>
        <taxon>Bacteria</taxon>
        <taxon>Pseudomonadati</taxon>
        <taxon>Pseudomonadota</taxon>
        <taxon>Gammaproteobacteria</taxon>
        <taxon>Lysobacterales</taxon>
        <taxon>Marinicellaceae</taxon>
        <taxon>Marinicella</taxon>
    </lineage>
</organism>
<dbReference type="PANTHER" id="PTHR37528:SF1">
    <property type="entry name" value="UPF0149 PROTEIN YGFB"/>
    <property type="match status" value="1"/>
</dbReference>
<dbReference type="SUPFAM" id="SSF101327">
    <property type="entry name" value="YgfB-like"/>
    <property type="match status" value="1"/>
</dbReference>
<reference evidence="3" key="1">
    <citation type="journal article" date="2019" name="Int. J. Syst. Evol. Microbiol.">
        <title>The Global Catalogue of Microorganisms (GCM) 10K type strain sequencing project: providing services to taxonomists for standard genome sequencing and annotation.</title>
        <authorList>
            <consortium name="The Broad Institute Genomics Platform"/>
            <consortium name="The Broad Institute Genome Sequencing Center for Infectious Disease"/>
            <person name="Wu L."/>
            <person name="Ma J."/>
        </authorList>
    </citation>
    <scope>NUCLEOTIDE SEQUENCE [LARGE SCALE GENOMIC DNA]</scope>
    <source>
        <strain evidence="3">KCTC 42953</strain>
    </source>
</reference>
<comment type="caution">
    <text evidence="2">The sequence shown here is derived from an EMBL/GenBank/DDBJ whole genome shotgun (WGS) entry which is preliminary data.</text>
</comment>
<keyword evidence="3" id="KW-1185">Reference proteome</keyword>
<name>A0ABV7JCH8_9GAMM</name>
<dbReference type="RefSeq" id="WP_077412565.1">
    <property type="nucleotide sequence ID" value="NZ_JBHRTS010000010.1"/>
</dbReference>
<sequence>MIPYQPFAEHLKGIGVLASPSELHAQASAALCANKALPFEHWLKHISDDYCIENASDSNLQHVMSAVFDYAKEQLAKDDYSFELLLPQDDSTLIQRVEILSEWVATFLSGLGTAGLVTAELSADGQEFIQDMDKIARIDHDLEGLEAEELDFYEITEYVRSGVMLLYVEMNRGQSSARYIN</sequence>
<dbReference type="EMBL" id="JBHRTS010000010">
    <property type="protein sequence ID" value="MFC3195781.1"/>
    <property type="molecule type" value="Genomic_DNA"/>
</dbReference>